<accession>A0A0F9PYV1</accession>
<comment type="caution">
    <text evidence="1">The sequence shown here is derived from an EMBL/GenBank/DDBJ whole genome shotgun (WGS) entry which is preliminary data.</text>
</comment>
<reference evidence="1" key="1">
    <citation type="journal article" date="2015" name="Nature">
        <title>Complex archaea that bridge the gap between prokaryotes and eukaryotes.</title>
        <authorList>
            <person name="Spang A."/>
            <person name="Saw J.H."/>
            <person name="Jorgensen S.L."/>
            <person name="Zaremba-Niedzwiedzka K."/>
            <person name="Martijn J."/>
            <person name="Lind A.E."/>
            <person name="van Eijk R."/>
            <person name="Schleper C."/>
            <person name="Guy L."/>
            <person name="Ettema T.J."/>
        </authorList>
    </citation>
    <scope>NUCLEOTIDE SEQUENCE</scope>
</reference>
<gene>
    <name evidence="1" type="ORF">LCGC14_1079310</name>
</gene>
<organism evidence="1">
    <name type="scientific">marine sediment metagenome</name>
    <dbReference type="NCBI Taxonomy" id="412755"/>
    <lineage>
        <taxon>unclassified sequences</taxon>
        <taxon>metagenomes</taxon>
        <taxon>ecological metagenomes</taxon>
    </lineage>
</organism>
<protein>
    <submittedName>
        <fullName evidence="1">Uncharacterized protein</fullName>
    </submittedName>
</protein>
<evidence type="ECO:0000313" key="1">
    <source>
        <dbReference type="EMBL" id="KKN06236.1"/>
    </source>
</evidence>
<dbReference type="EMBL" id="LAZR01004713">
    <property type="protein sequence ID" value="KKN06236.1"/>
    <property type="molecule type" value="Genomic_DNA"/>
</dbReference>
<name>A0A0F9PYV1_9ZZZZ</name>
<dbReference type="AlphaFoldDB" id="A0A0F9PYV1"/>
<sequence>MAHLRRNNFIKTLEAKTCPSKCSFKITFQNDDTVSHSIVSAKRDTNARGIGHDFRMFADGRVATGEIPPGESRSVLITDKGFLFLVDLDYAWVRMDVVSFPEVSQSQIIRSVNDARQKGN</sequence>
<proteinExistence type="predicted"/>